<keyword evidence="4" id="KW-0812">Transmembrane</keyword>
<dbReference type="Pfam" id="PF00672">
    <property type="entry name" value="HAMP"/>
    <property type="match status" value="1"/>
</dbReference>
<keyword evidence="4" id="KW-0472">Membrane</keyword>
<dbReference type="AlphaFoldDB" id="A0A8J3E6C4"/>
<evidence type="ECO:0000313" key="7">
    <source>
        <dbReference type="EMBL" id="GGF40032.1"/>
    </source>
</evidence>
<feature type="transmembrane region" description="Helical" evidence="4">
    <location>
        <begin position="316"/>
        <end position="343"/>
    </location>
</feature>
<dbReference type="Proteomes" id="UP000646365">
    <property type="component" value="Unassembled WGS sequence"/>
</dbReference>
<keyword evidence="1 3" id="KW-0807">Transducer</keyword>
<proteinExistence type="inferred from homology"/>
<sequence length="694" mass="72498">MNRGIHFRVGSLLTAAFVALCAILVIVLGLRVVTAVRETAAAGRLVTLAEADRTVFGAMQVLRVTRGDTQTALLNLDDPKPKLKEIRENQTAQFKAAVAVLPRIGGAGLDRLTAELQQRWSAAGQEWDQLEAYAAKPKAERDIKATDAWYKSVGAVIDSLNDASLGVAGEARIADPAIGELVGARQTAWAIRDPVGSECSAARGAVAGGKKLSVQGRSTVDRLRGNDEAGWNTLKGLTVRPGLSDALRKAITDAEAATNTSMAERDAVYQKLDDSGTAPVSPTQWTALCNAPFGAILKIAFTALDLMQRRAEDERAAAWLSLSISGAALFLALAGAAFVLRLIRRRVVTPVRELSTAIGHLSRRDYAQPVPQVGQQDEFAEMAATLEALRQGALDADRLATERLKAQEADLVRATQLGTLCRGFEASARRALDTVGQATQRMTRAAEAMTGLADDANRRTEDIARAVEQAADSINAVAGAAEEMRASLAEVSDKVAQSSSLTARAVADAEATDREVARLSDAAAEIGQVVGVISAIASQTNLLALNATIEAARAGEAGKGFAVVASEVKSLAAQTGAATEQITRQVAAIQGATETAVRAIGGIRTRIQEVDGLTGAITEAVQGQVSAMNQVARDAQEVATATGQVSGQLGEVRASAAETGTAAGQVRETAADLGQQSTALSREVEQFIAGVQAA</sequence>
<evidence type="ECO:0000313" key="8">
    <source>
        <dbReference type="Proteomes" id="UP000646365"/>
    </source>
</evidence>
<reference evidence="7" key="2">
    <citation type="submission" date="2020-09" db="EMBL/GenBank/DDBJ databases">
        <authorList>
            <person name="Sun Q."/>
            <person name="Zhou Y."/>
        </authorList>
    </citation>
    <scope>NUCLEOTIDE SEQUENCE</scope>
    <source>
        <strain evidence="7">CGMCC 1.15725</strain>
    </source>
</reference>
<dbReference type="InterPro" id="IPR004089">
    <property type="entry name" value="MCPsignal_dom"/>
</dbReference>
<evidence type="ECO:0000256" key="2">
    <source>
        <dbReference type="ARBA" id="ARBA00029447"/>
    </source>
</evidence>
<dbReference type="SMART" id="SM00283">
    <property type="entry name" value="MA"/>
    <property type="match status" value="1"/>
</dbReference>
<protein>
    <submittedName>
        <fullName evidence="7">Methyl-accepting chemotaxis protein</fullName>
    </submittedName>
</protein>
<dbReference type="SMART" id="SM00304">
    <property type="entry name" value="HAMP"/>
    <property type="match status" value="1"/>
</dbReference>
<feature type="domain" description="HAMP" evidence="6">
    <location>
        <begin position="345"/>
        <end position="398"/>
    </location>
</feature>
<dbReference type="PROSITE" id="PS50111">
    <property type="entry name" value="CHEMOTAXIS_TRANSDUC_2"/>
    <property type="match status" value="1"/>
</dbReference>
<name>A0A8J3E6C4_9PROT</name>
<accession>A0A8J3E6C4</accession>
<evidence type="ECO:0000256" key="3">
    <source>
        <dbReference type="PROSITE-ProRule" id="PRU00284"/>
    </source>
</evidence>
<evidence type="ECO:0000259" key="6">
    <source>
        <dbReference type="PROSITE" id="PS50885"/>
    </source>
</evidence>
<evidence type="ECO:0000256" key="4">
    <source>
        <dbReference type="SAM" id="Phobius"/>
    </source>
</evidence>
<dbReference type="Gene3D" id="1.10.287.950">
    <property type="entry name" value="Methyl-accepting chemotaxis protein"/>
    <property type="match status" value="1"/>
</dbReference>
<comment type="similarity">
    <text evidence="2">Belongs to the methyl-accepting chemotaxis (MCP) protein family.</text>
</comment>
<dbReference type="GO" id="GO:0016020">
    <property type="term" value="C:membrane"/>
    <property type="evidence" value="ECO:0007669"/>
    <property type="project" value="InterPro"/>
</dbReference>
<dbReference type="SUPFAM" id="SSF58104">
    <property type="entry name" value="Methyl-accepting chemotaxis protein (MCP) signaling domain"/>
    <property type="match status" value="1"/>
</dbReference>
<dbReference type="Pfam" id="PF00015">
    <property type="entry name" value="MCPsignal"/>
    <property type="match status" value="1"/>
</dbReference>
<keyword evidence="8" id="KW-1185">Reference proteome</keyword>
<organism evidence="7 8">
    <name type="scientific">Aliidongia dinghuensis</name>
    <dbReference type="NCBI Taxonomy" id="1867774"/>
    <lineage>
        <taxon>Bacteria</taxon>
        <taxon>Pseudomonadati</taxon>
        <taxon>Pseudomonadota</taxon>
        <taxon>Alphaproteobacteria</taxon>
        <taxon>Rhodospirillales</taxon>
        <taxon>Dongiaceae</taxon>
        <taxon>Aliidongia</taxon>
    </lineage>
</organism>
<dbReference type="PROSITE" id="PS50885">
    <property type="entry name" value="HAMP"/>
    <property type="match status" value="1"/>
</dbReference>
<gene>
    <name evidence="7" type="ORF">GCM10011611_53090</name>
</gene>
<dbReference type="EMBL" id="BMJQ01000016">
    <property type="protein sequence ID" value="GGF40032.1"/>
    <property type="molecule type" value="Genomic_DNA"/>
</dbReference>
<dbReference type="SUPFAM" id="SSF158472">
    <property type="entry name" value="HAMP domain-like"/>
    <property type="match status" value="1"/>
</dbReference>
<dbReference type="InterPro" id="IPR003660">
    <property type="entry name" value="HAMP_dom"/>
</dbReference>
<dbReference type="RefSeq" id="WP_189051191.1">
    <property type="nucleotide sequence ID" value="NZ_BMJQ01000016.1"/>
</dbReference>
<dbReference type="PANTHER" id="PTHR32089:SF112">
    <property type="entry name" value="LYSOZYME-LIKE PROTEIN-RELATED"/>
    <property type="match status" value="1"/>
</dbReference>
<evidence type="ECO:0000259" key="5">
    <source>
        <dbReference type="PROSITE" id="PS50111"/>
    </source>
</evidence>
<keyword evidence="4" id="KW-1133">Transmembrane helix</keyword>
<evidence type="ECO:0000256" key="1">
    <source>
        <dbReference type="ARBA" id="ARBA00023224"/>
    </source>
</evidence>
<feature type="domain" description="Methyl-accepting transducer" evidence="5">
    <location>
        <begin position="438"/>
        <end position="660"/>
    </location>
</feature>
<comment type="caution">
    <text evidence="7">The sequence shown here is derived from an EMBL/GenBank/DDBJ whole genome shotgun (WGS) entry which is preliminary data.</text>
</comment>
<dbReference type="Gene3D" id="6.10.340.10">
    <property type="match status" value="1"/>
</dbReference>
<dbReference type="PANTHER" id="PTHR32089">
    <property type="entry name" value="METHYL-ACCEPTING CHEMOTAXIS PROTEIN MCPB"/>
    <property type="match status" value="1"/>
</dbReference>
<reference evidence="7" key="1">
    <citation type="journal article" date="2014" name="Int. J. Syst. Evol. Microbiol.">
        <title>Complete genome sequence of Corynebacterium casei LMG S-19264T (=DSM 44701T), isolated from a smear-ripened cheese.</title>
        <authorList>
            <consortium name="US DOE Joint Genome Institute (JGI-PGF)"/>
            <person name="Walter F."/>
            <person name="Albersmeier A."/>
            <person name="Kalinowski J."/>
            <person name="Ruckert C."/>
        </authorList>
    </citation>
    <scope>NUCLEOTIDE SEQUENCE</scope>
    <source>
        <strain evidence="7">CGMCC 1.15725</strain>
    </source>
</reference>
<dbReference type="GO" id="GO:0007165">
    <property type="term" value="P:signal transduction"/>
    <property type="evidence" value="ECO:0007669"/>
    <property type="project" value="UniProtKB-KW"/>
</dbReference>